<sequence length="215" mass="24687">MIEINDAVEMLIAKRALMPDQQAMLVAISGIDGSGKGYISGKIAAMLLQQHLRIANINIDGWLNLPKKRFSQTNPAEHFYRHALRFDELFAQLVFPLRDRRSICIEANYAEETATEYRKHIYNFEEIDVILLEGIYLLKQEFHSYYDLSLWVECSFETALERAIARSQESLPPDETINAYQTIYFPAQDIHFDRDQPKAAAIAMINNDPRLGCAT</sequence>
<dbReference type="EMBL" id="JAKKUT010000002">
    <property type="protein sequence ID" value="MDG2989944.1"/>
    <property type="molecule type" value="Genomic_DNA"/>
</dbReference>
<dbReference type="PANTHER" id="PTHR10285">
    <property type="entry name" value="URIDINE KINASE"/>
    <property type="match status" value="1"/>
</dbReference>
<dbReference type="RefSeq" id="WP_277865868.1">
    <property type="nucleotide sequence ID" value="NZ_JAKKUT010000002.1"/>
</dbReference>
<dbReference type="Gene3D" id="3.40.50.300">
    <property type="entry name" value="P-loop containing nucleotide triphosphate hydrolases"/>
    <property type="match status" value="1"/>
</dbReference>
<proteinExistence type="predicted"/>
<keyword evidence="2" id="KW-1185">Reference proteome</keyword>
<protein>
    <recommendedName>
        <fullName evidence="3">Uridine kinase</fullName>
    </recommendedName>
</protein>
<dbReference type="SUPFAM" id="SSF52540">
    <property type="entry name" value="P-loop containing nucleoside triphosphate hydrolases"/>
    <property type="match status" value="1"/>
</dbReference>
<name>A0ABT6EWT7_9SYNE</name>
<evidence type="ECO:0000313" key="2">
    <source>
        <dbReference type="Proteomes" id="UP001154265"/>
    </source>
</evidence>
<reference evidence="1" key="1">
    <citation type="journal article" date="2022" name="Genome Biol. Evol.">
        <title>A New Gene Family Diagnostic for Intracellular Biomineralization of Amorphous Ca Carbonates by Cyanobacteria.</title>
        <authorList>
            <person name="Benzerara K."/>
            <person name="Duprat E."/>
            <person name="Bitard-Feildel T."/>
            <person name="Caumes G."/>
            <person name="Cassier-Chauvat C."/>
            <person name="Chauvat F."/>
            <person name="Dezi M."/>
            <person name="Diop S.I."/>
            <person name="Gaschignard G."/>
            <person name="Gorgen S."/>
            <person name="Gugger M."/>
            <person name="Lopez-Garcia P."/>
            <person name="Millet M."/>
            <person name="Skouri-Panet F."/>
            <person name="Moreira D."/>
            <person name="Callebaut I."/>
        </authorList>
    </citation>
    <scope>NUCLEOTIDE SEQUENCE</scope>
    <source>
        <strain evidence="1">G9</strain>
    </source>
</reference>
<accession>A0ABT6EWT7</accession>
<dbReference type="Proteomes" id="UP001154265">
    <property type="component" value="Unassembled WGS sequence"/>
</dbReference>
<organism evidence="1 2">
    <name type="scientific">Candidatus Synechococcus calcipolaris G9</name>
    <dbReference type="NCBI Taxonomy" id="1497997"/>
    <lineage>
        <taxon>Bacteria</taxon>
        <taxon>Bacillati</taxon>
        <taxon>Cyanobacteriota</taxon>
        <taxon>Cyanophyceae</taxon>
        <taxon>Synechococcales</taxon>
        <taxon>Synechococcaceae</taxon>
        <taxon>Synechococcus</taxon>
    </lineage>
</organism>
<reference evidence="1" key="2">
    <citation type="submission" date="2022-01" db="EMBL/GenBank/DDBJ databases">
        <authorList>
            <person name="Zivanovic Y."/>
            <person name="Moreira D."/>
            <person name="Lopez-Garcia P."/>
        </authorList>
    </citation>
    <scope>NUCLEOTIDE SEQUENCE</scope>
    <source>
        <strain evidence="1">G9</strain>
    </source>
</reference>
<dbReference type="InterPro" id="IPR027417">
    <property type="entry name" value="P-loop_NTPase"/>
</dbReference>
<comment type="caution">
    <text evidence="1">The sequence shown here is derived from an EMBL/GenBank/DDBJ whole genome shotgun (WGS) entry which is preliminary data.</text>
</comment>
<evidence type="ECO:0008006" key="3">
    <source>
        <dbReference type="Google" id="ProtNLM"/>
    </source>
</evidence>
<evidence type="ECO:0000313" key="1">
    <source>
        <dbReference type="EMBL" id="MDG2989944.1"/>
    </source>
</evidence>
<gene>
    <name evidence="1" type="ORF">L3556_03200</name>
</gene>